<accession>A0A803LWX5</accession>
<reference evidence="1" key="1">
    <citation type="journal article" date="2017" name="Nature">
        <title>The genome of Chenopodium quinoa.</title>
        <authorList>
            <person name="Jarvis D.E."/>
            <person name="Ho Y.S."/>
            <person name="Lightfoot D.J."/>
            <person name="Schmoeckel S.M."/>
            <person name="Li B."/>
            <person name="Borm T.J.A."/>
            <person name="Ohyanagi H."/>
            <person name="Mineta K."/>
            <person name="Michell C.T."/>
            <person name="Saber N."/>
            <person name="Kharbatia N.M."/>
            <person name="Rupper R.R."/>
            <person name="Sharp A.R."/>
            <person name="Dally N."/>
            <person name="Boughton B.A."/>
            <person name="Woo Y.H."/>
            <person name="Gao G."/>
            <person name="Schijlen E.G.W.M."/>
            <person name="Guo X."/>
            <person name="Momin A.A."/>
            <person name="Negrao S."/>
            <person name="Al-Babili S."/>
            <person name="Gehring C."/>
            <person name="Roessner U."/>
            <person name="Jung C."/>
            <person name="Murphy K."/>
            <person name="Arold S.T."/>
            <person name="Gojobori T."/>
            <person name="van der Linden C.G."/>
            <person name="van Loo E.N."/>
            <person name="Jellen E.N."/>
            <person name="Maughan P.J."/>
            <person name="Tester M."/>
        </authorList>
    </citation>
    <scope>NUCLEOTIDE SEQUENCE [LARGE SCALE GENOMIC DNA]</scope>
    <source>
        <strain evidence="1">cv. PI 614886</strain>
    </source>
</reference>
<dbReference type="AlphaFoldDB" id="A0A803LWX5"/>
<dbReference type="Proteomes" id="UP000596660">
    <property type="component" value="Unplaced"/>
</dbReference>
<evidence type="ECO:0000313" key="2">
    <source>
        <dbReference type="Proteomes" id="UP000596660"/>
    </source>
</evidence>
<sequence>MMSTFLLREALVVGIDLPAEFIDGDDELAARIYFSLPDLWLPEFDYELTEPLCPPMSDHDFIRFYSLDLRVSGFVTCVDSETFTTEISI</sequence>
<protein>
    <submittedName>
        <fullName evidence="1">Uncharacterized protein</fullName>
    </submittedName>
</protein>
<evidence type="ECO:0000313" key="1">
    <source>
        <dbReference type="EnsemblPlants" id="AUR62019976-RA:cds"/>
    </source>
</evidence>
<organism evidence="1 2">
    <name type="scientific">Chenopodium quinoa</name>
    <name type="common">Quinoa</name>
    <dbReference type="NCBI Taxonomy" id="63459"/>
    <lineage>
        <taxon>Eukaryota</taxon>
        <taxon>Viridiplantae</taxon>
        <taxon>Streptophyta</taxon>
        <taxon>Embryophyta</taxon>
        <taxon>Tracheophyta</taxon>
        <taxon>Spermatophyta</taxon>
        <taxon>Magnoliopsida</taxon>
        <taxon>eudicotyledons</taxon>
        <taxon>Gunneridae</taxon>
        <taxon>Pentapetalae</taxon>
        <taxon>Caryophyllales</taxon>
        <taxon>Chenopodiaceae</taxon>
        <taxon>Chenopodioideae</taxon>
        <taxon>Atripliceae</taxon>
        <taxon>Chenopodium</taxon>
    </lineage>
</organism>
<reference evidence="1" key="2">
    <citation type="submission" date="2021-03" db="UniProtKB">
        <authorList>
            <consortium name="EnsemblPlants"/>
        </authorList>
    </citation>
    <scope>IDENTIFICATION</scope>
</reference>
<dbReference type="EnsemblPlants" id="AUR62019976-RA">
    <property type="protein sequence ID" value="AUR62019976-RA:cds"/>
    <property type="gene ID" value="AUR62019976"/>
</dbReference>
<dbReference type="Gramene" id="AUR62019976-RA">
    <property type="protein sequence ID" value="AUR62019976-RA:cds"/>
    <property type="gene ID" value="AUR62019976"/>
</dbReference>
<proteinExistence type="predicted"/>
<keyword evidence="2" id="KW-1185">Reference proteome</keyword>
<name>A0A803LWX5_CHEQI</name>